<reference evidence="1" key="1">
    <citation type="submission" date="2022-02" db="EMBL/GenBank/DDBJ databases">
        <title>Plant Genome Project.</title>
        <authorList>
            <person name="Zhang R.-G."/>
        </authorList>
    </citation>
    <scope>NUCLEOTIDE SEQUENCE</scope>
    <source>
        <strain evidence="1">AT1</strain>
    </source>
</reference>
<dbReference type="EMBL" id="CM046394">
    <property type="protein sequence ID" value="KAI8547438.1"/>
    <property type="molecule type" value="Genomic_DNA"/>
</dbReference>
<dbReference type="Proteomes" id="UP001062846">
    <property type="component" value="Chromosome 7"/>
</dbReference>
<organism evidence="1 2">
    <name type="scientific">Rhododendron molle</name>
    <name type="common">Chinese azalea</name>
    <name type="synonym">Azalea mollis</name>
    <dbReference type="NCBI Taxonomy" id="49168"/>
    <lineage>
        <taxon>Eukaryota</taxon>
        <taxon>Viridiplantae</taxon>
        <taxon>Streptophyta</taxon>
        <taxon>Embryophyta</taxon>
        <taxon>Tracheophyta</taxon>
        <taxon>Spermatophyta</taxon>
        <taxon>Magnoliopsida</taxon>
        <taxon>eudicotyledons</taxon>
        <taxon>Gunneridae</taxon>
        <taxon>Pentapetalae</taxon>
        <taxon>asterids</taxon>
        <taxon>Ericales</taxon>
        <taxon>Ericaceae</taxon>
        <taxon>Ericoideae</taxon>
        <taxon>Rhodoreae</taxon>
        <taxon>Rhododendron</taxon>
    </lineage>
</organism>
<gene>
    <name evidence="1" type="ORF">RHMOL_Rhmol07G0195500</name>
</gene>
<sequence>MGFGWVLATECHRSRYYVALVTRTPGTEDGTKVPFERTDFNHTDGGEEPWLPMWSDSESLDMSFDTWGFYTTCGRRGDLQPRDQHYFERKLTYLAKERASEEGYQECS</sequence>
<keyword evidence="2" id="KW-1185">Reference proteome</keyword>
<comment type="caution">
    <text evidence="1">The sequence shown here is derived from an EMBL/GenBank/DDBJ whole genome shotgun (WGS) entry which is preliminary data.</text>
</comment>
<evidence type="ECO:0000313" key="1">
    <source>
        <dbReference type="EMBL" id="KAI8547438.1"/>
    </source>
</evidence>
<protein>
    <submittedName>
        <fullName evidence="1">Uncharacterized protein</fullName>
    </submittedName>
</protein>
<accession>A0ACC0N4E8</accession>
<name>A0ACC0N4E8_RHOML</name>
<evidence type="ECO:0000313" key="2">
    <source>
        <dbReference type="Proteomes" id="UP001062846"/>
    </source>
</evidence>
<proteinExistence type="predicted"/>